<sequence length="87" mass="9488">MTVAVEKGLDGIKNALLKKGYTVIYAKSNVFADAYIFSGSRNNGILSADNCLFQGQNGVLMINAQGKTAEDIDLILKSRLYSPLFRI</sequence>
<name>A0A926FBM4_9FIRM</name>
<gene>
    <name evidence="1" type="ORF">H8706_00545</name>
</gene>
<dbReference type="AlphaFoldDB" id="A0A926FBM4"/>
<dbReference type="EMBL" id="JACRTE010000001">
    <property type="protein sequence ID" value="MBC8595360.1"/>
    <property type="molecule type" value="Genomic_DNA"/>
</dbReference>
<reference evidence="1" key="1">
    <citation type="submission" date="2020-08" db="EMBL/GenBank/DDBJ databases">
        <title>Genome public.</title>
        <authorList>
            <person name="Liu C."/>
            <person name="Sun Q."/>
        </authorList>
    </citation>
    <scope>NUCLEOTIDE SEQUENCE</scope>
    <source>
        <strain evidence="1">NSJ-50</strain>
    </source>
</reference>
<evidence type="ECO:0000313" key="1">
    <source>
        <dbReference type="EMBL" id="MBC8595360.1"/>
    </source>
</evidence>
<dbReference type="InterPro" id="IPR005370">
    <property type="entry name" value="UPF0180"/>
</dbReference>
<protein>
    <submittedName>
        <fullName evidence="1">YkuS family protein</fullName>
    </submittedName>
</protein>
<comment type="caution">
    <text evidence="1">The sequence shown here is derived from an EMBL/GenBank/DDBJ whole genome shotgun (WGS) entry which is preliminary data.</text>
</comment>
<dbReference type="Proteomes" id="UP000647416">
    <property type="component" value="Unassembled WGS sequence"/>
</dbReference>
<evidence type="ECO:0000313" key="2">
    <source>
        <dbReference type="Proteomes" id="UP000647416"/>
    </source>
</evidence>
<organism evidence="1 2">
    <name type="scientific">Qingrenia yutianensis</name>
    <dbReference type="NCBI Taxonomy" id="2763676"/>
    <lineage>
        <taxon>Bacteria</taxon>
        <taxon>Bacillati</taxon>
        <taxon>Bacillota</taxon>
        <taxon>Clostridia</taxon>
        <taxon>Eubacteriales</taxon>
        <taxon>Oscillospiraceae</taxon>
        <taxon>Qingrenia</taxon>
    </lineage>
</organism>
<accession>A0A926FBM4</accession>
<proteinExistence type="predicted"/>
<keyword evidence="2" id="KW-1185">Reference proteome</keyword>
<dbReference type="Pfam" id="PF03698">
    <property type="entry name" value="UPF0180"/>
    <property type="match status" value="1"/>
</dbReference>
<dbReference type="RefSeq" id="WP_262431075.1">
    <property type="nucleotide sequence ID" value="NZ_JACRTE010000001.1"/>
</dbReference>